<gene>
    <name evidence="1" type="ORF">PFR001_LOCUS7213</name>
    <name evidence="2" type="ORF">PFR002_LOCUS1908</name>
</gene>
<evidence type="ECO:0000313" key="1">
    <source>
        <dbReference type="EMBL" id="CAH0491984.1"/>
    </source>
</evidence>
<accession>A0AAV0SZG7</accession>
<dbReference type="Proteomes" id="UP001157938">
    <property type="component" value="Unassembled WGS sequence"/>
</dbReference>
<evidence type="ECO:0000313" key="2">
    <source>
        <dbReference type="EMBL" id="CAI5708824.1"/>
    </source>
</evidence>
<reference evidence="1 3" key="1">
    <citation type="submission" date="2021-11" db="EMBL/GenBank/DDBJ databases">
        <authorList>
            <person name="Islam A."/>
            <person name="Islam S."/>
            <person name="Flora M.S."/>
            <person name="Rahman M."/>
            <person name="Ziaur R.M."/>
            <person name="Epstein J.H."/>
            <person name="Hassan M."/>
            <person name="Klassen M."/>
            <person name="Woodard K."/>
            <person name="Webb A."/>
            <person name="Webby R.J."/>
            <person name="El Zowalaty M.E."/>
        </authorList>
    </citation>
    <scope>NUCLEOTIDE SEQUENCE [LARGE SCALE GENOMIC DNA]</scope>
    <source>
        <strain evidence="1">Pf1</strain>
    </source>
</reference>
<dbReference type="PANTHER" id="PTHR37067">
    <property type="entry name" value="PX DOMAIN-CONTAINING PROTEIN"/>
    <property type="match status" value="1"/>
</dbReference>
<dbReference type="EMBL" id="CAKLBC010001435">
    <property type="protein sequence ID" value="CAH0491984.1"/>
    <property type="molecule type" value="Genomic_DNA"/>
</dbReference>
<evidence type="ECO:0000313" key="3">
    <source>
        <dbReference type="Proteomes" id="UP001157938"/>
    </source>
</evidence>
<evidence type="ECO:0000313" key="4">
    <source>
        <dbReference type="Proteomes" id="UP001159659"/>
    </source>
</evidence>
<protein>
    <submittedName>
        <fullName evidence="2">Uncharacterized protein</fullName>
    </submittedName>
</protein>
<dbReference type="AlphaFoldDB" id="A0AAV0SZG7"/>
<keyword evidence="3" id="KW-1185">Reference proteome</keyword>
<reference evidence="2" key="2">
    <citation type="submission" date="2022-12" db="EMBL/GenBank/DDBJ databases">
        <authorList>
            <person name="Webb A."/>
        </authorList>
    </citation>
    <scope>NUCLEOTIDE SEQUENCE</scope>
    <source>
        <strain evidence="2">Pf2</strain>
    </source>
</reference>
<dbReference type="PANTHER" id="PTHR37067:SF3">
    <property type="entry name" value="PX DOMAIN-CONTAINING PROTEIN"/>
    <property type="match status" value="1"/>
</dbReference>
<dbReference type="EMBL" id="CANTFK010000195">
    <property type="protein sequence ID" value="CAI5708824.1"/>
    <property type="molecule type" value="Genomic_DNA"/>
</dbReference>
<dbReference type="Proteomes" id="UP001159659">
    <property type="component" value="Unassembled WGS sequence"/>
</dbReference>
<proteinExistence type="predicted"/>
<sequence>MQREHLKSLMLFYIECVSAKGPFLADGGEADTLDSNEWHVSTSKNFAASLVEVKSFSDDQGSVVSEILASMDDVQMKDVVKNFSTLFYNALNGINRIVDERDPNNRGANLKDFKLPPVVPQDLVLIRTSEFSAIARSQKERLLARWTLEEIDLIEQEHGEMLIAVRCEPALKPTLDPFNGEITFD</sequence>
<comment type="caution">
    <text evidence="2">The sequence shown here is derived from an EMBL/GenBank/DDBJ whole genome shotgun (WGS) entry which is preliminary data.</text>
</comment>
<organism evidence="2 4">
    <name type="scientific">Peronospora farinosa</name>
    <dbReference type="NCBI Taxonomy" id="134698"/>
    <lineage>
        <taxon>Eukaryota</taxon>
        <taxon>Sar</taxon>
        <taxon>Stramenopiles</taxon>
        <taxon>Oomycota</taxon>
        <taxon>Peronosporomycetes</taxon>
        <taxon>Peronosporales</taxon>
        <taxon>Peronosporaceae</taxon>
        <taxon>Peronospora</taxon>
    </lineage>
</organism>
<name>A0AAV0SZG7_9STRA</name>